<dbReference type="AlphaFoldDB" id="A0A0A9GUP0"/>
<name>A0A0A9GUP0_ARUDO</name>
<reference evidence="1" key="1">
    <citation type="submission" date="2014-09" db="EMBL/GenBank/DDBJ databases">
        <authorList>
            <person name="Magalhaes I.L.F."/>
            <person name="Oliveira U."/>
            <person name="Santos F.R."/>
            <person name="Vidigal T.H.D.A."/>
            <person name="Brescovit A.D."/>
            <person name="Santos A.J."/>
        </authorList>
    </citation>
    <scope>NUCLEOTIDE SEQUENCE</scope>
    <source>
        <tissue evidence="1">Shoot tissue taken approximately 20 cm above the soil surface</tissue>
    </source>
</reference>
<proteinExistence type="predicted"/>
<keyword evidence="1" id="KW-0808">Transferase</keyword>
<protein>
    <submittedName>
        <fullName evidence="1">Pyrophosphate--fructose 6-phosphate 1-phosphotransferase</fullName>
    </submittedName>
</protein>
<sequence>MIMLEMEHRRESPPHYFSSMYVKYHTNVSVIVHAKNGNNYHSPCRFQGCNKKPSLILYASKNIVYTNLQKKGITLAAEVLISSTLHLRTR</sequence>
<evidence type="ECO:0000313" key="1">
    <source>
        <dbReference type="EMBL" id="JAE28720.1"/>
    </source>
</evidence>
<accession>A0A0A9GUP0</accession>
<dbReference type="GO" id="GO:0016740">
    <property type="term" value="F:transferase activity"/>
    <property type="evidence" value="ECO:0007669"/>
    <property type="project" value="UniProtKB-KW"/>
</dbReference>
<reference evidence="1" key="2">
    <citation type="journal article" date="2015" name="Data Brief">
        <title>Shoot transcriptome of the giant reed, Arundo donax.</title>
        <authorList>
            <person name="Barrero R.A."/>
            <person name="Guerrero F.D."/>
            <person name="Moolhuijzen P."/>
            <person name="Goolsby J.A."/>
            <person name="Tidwell J."/>
            <person name="Bellgard S.E."/>
            <person name="Bellgard M.I."/>
        </authorList>
    </citation>
    <scope>NUCLEOTIDE SEQUENCE</scope>
    <source>
        <tissue evidence="1">Shoot tissue taken approximately 20 cm above the soil surface</tissue>
    </source>
</reference>
<organism evidence="1">
    <name type="scientific">Arundo donax</name>
    <name type="common">Giant reed</name>
    <name type="synonym">Donax arundinaceus</name>
    <dbReference type="NCBI Taxonomy" id="35708"/>
    <lineage>
        <taxon>Eukaryota</taxon>
        <taxon>Viridiplantae</taxon>
        <taxon>Streptophyta</taxon>
        <taxon>Embryophyta</taxon>
        <taxon>Tracheophyta</taxon>
        <taxon>Spermatophyta</taxon>
        <taxon>Magnoliopsida</taxon>
        <taxon>Liliopsida</taxon>
        <taxon>Poales</taxon>
        <taxon>Poaceae</taxon>
        <taxon>PACMAD clade</taxon>
        <taxon>Arundinoideae</taxon>
        <taxon>Arundineae</taxon>
        <taxon>Arundo</taxon>
    </lineage>
</organism>
<dbReference type="EMBL" id="GBRH01169176">
    <property type="protein sequence ID" value="JAE28720.1"/>
    <property type="molecule type" value="Transcribed_RNA"/>
</dbReference>